<sequence length="149" mass="17892">MLGKIEFKILHHLIENDFLHPAPKVNIQQLQKGRAYIKGIVKNERELQPFIQNLKKKGIIKEHTINNEIYYTYTLKGINEFYKRDINKKDYKAVAYKIITHIKRNSKKVKLPSLNYYLGETYHQGVEDFHYTSTHRELYEDFLAYQEMI</sequence>
<protein>
    <submittedName>
        <fullName evidence="1">Uncharacterized protein</fullName>
    </submittedName>
</protein>
<gene>
    <name evidence="1" type="ORF">LCGC14_0893540</name>
</gene>
<proteinExistence type="predicted"/>
<organism evidence="1">
    <name type="scientific">marine sediment metagenome</name>
    <dbReference type="NCBI Taxonomy" id="412755"/>
    <lineage>
        <taxon>unclassified sequences</taxon>
        <taxon>metagenomes</taxon>
        <taxon>ecological metagenomes</taxon>
    </lineage>
</organism>
<evidence type="ECO:0000313" key="1">
    <source>
        <dbReference type="EMBL" id="KKN24565.1"/>
    </source>
</evidence>
<reference evidence="1" key="1">
    <citation type="journal article" date="2015" name="Nature">
        <title>Complex archaea that bridge the gap between prokaryotes and eukaryotes.</title>
        <authorList>
            <person name="Spang A."/>
            <person name="Saw J.H."/>
            <person name="Jorgensen S.L."/>
            <person name="Zaremba-Niedzwiedzka K."/>
            <person name="Martijn J."/>
            <person name="Lind A.E."/>
            <person name="van Eijk R."/>
            <person name="Schleper C."/>
            <person name="Guy L."/>
            <person name="Ettema T.J."/>
        </authorList>
    </citation>
    <scope>NUCLEOTIDE SEQUENCE</scope>
</reference>
<dbReference type="AlphaFoldDB" id="A0A0F9NYH9"/>
<dbReference type="EMBL" id="LAZR01002873">
    <property type="protein sequence ID" value="KKN24565.1"/>
    <property type="molecule type" value="Genomic_DNA"/>
</dbReference>
<name>A0A0F9NYH9_9ZZZZ</name>
<accession>A0A0F9NYH9</accession>
<comment type="caution">
    <text evidence="1">The sequence shown here is derived from an EMBL/GenBank/DDBJ whole genome shotgun (WGS) entry which is preliminary data.</text>
</comment>